<evidence type="ECO:0000313" key="4">
    <source>
        <dbReference type="Proteomes" id="UP000054007"/>
    </source>
</evidence>
<evidence type="ECO:0000313" key="3">
    <source>
        <dbReference type="EMBL" id="KIY71538.1"/>
    </source>
</evidence>
<keyword evidence="1" id="KW-1133">Transmembrane helix</keyword>
<dbReference type="EMBL" id="KN880453">
    <property type="protein sequence ID" value="KIY71538.1"/>
    <property type="molecule type" value="Genomic_DNA"/>
</dbReference>
<dbReference type="Pfam" id="PF00578">
    <property type="entry name" value="AhpC-TSA"/>
    <property type="match status" value="1"/>
</dbReference>
<dbReference type="AlphaFoldDB" id="A0A0D7BLU9"/>
<dbReference type="OrthoDB" id="338622at2759"/>
<keyword evidence="1" id="KW-0812">Transmembrane</keyword>
<gene>
    <name evidence="3" type="ORF">CYLTODRAFT_408064</name>
</gene>
<dbReference type="GO" id="GO:0016209">
    <property type="term" value="F:antioxidant activity"/>
    <property type="evidence" value="ECO:0007669"/>
    <property type="project" value="InterPro"/>
</dbReference>
<evidence type="ECO:0000256" key="1">
    <source>
        <dbReference type="SAM" id="Phobius"/>
    </source>
</evidence>
<evidence type="ECO:0000259" key="2">
    <source>
        <dbReference type="PROSITE" id="PS51352"/>
    </source>
</evidence>
<dbReference type="InterPro" id="IPR000866">
    <property type="entry name" value="AhpC/TSA"/>
</dbReference>
<protein>
    <recommendedName>
        <fullName evidence="2">Thioredoxin domain-containing protein</fullName>
    </recommendedName>
</protein>
<name>A0A0D7BLU9_9AGAR</name>
<keyword evidence="1" id="KW-0472">Membrane</keyword>
<organism evidence="3 4">
    <name type="scientific">Cylindrobasidium torrendii FP15055 ss-10</name>
    <dbReference type="NCBI Taxonomy" id="1314674"/>
    <lineage>
        <taxon>Eukaryota</taxon>
        <taxon>Fungi</taxon>
        <taxon>Dikarya</taxon>
        <taxon>Basidiomycota</taxon>
        <taxon>Agaricomycotina</taxon>
        <taxon>Agaricomycetes</taxon>
        <taxon>Agaricomycetidae</taxon>
        <taxon>Agaricales</taxon>
        <taxon>Marasmiineae</taxon>
        <taxon>Physalacriaceae</taxon>
        <taxon>Cylindrobasidium</taxon>
    </lineage>
</organism>
<dbReference type="Gene3D" id="3.40.30.10">
    <property type="entry name" value="Glutaredoxin"/>
    <property type="match status" value="1"/>
</dbReference>
<dbReference type="InterPro" id="IPR013766">
    <property type="entry name" value="Thioredoxin_domain"/>
</dbReference>
<proteinExistence type="predicted"/>
<dbReference type="GO" id="GO:0016491">
    <property type="term" value="F:oxidoreductase activity"/>
    <property type="evidence" value="ECO:0007669"/>
    <property type="project" value="InterPro"/>
</dbReference>
<keyword evidence="4" id="KW-1185">Reference proteome</keyword>
<reference evidence="3 4" key="1">
    <citation type="journal article" date="2015" name="Fungal Genet. Biol.">
        <title>Evolution of novel wood decay mechanisms in Agaricales revealed by the genome sequences of Fistulina hepatica and Cylindrobasidium torrendii.</title>
        <authorList>
            <person name="Floudas D."/>
            <person name="Held B.W."/>
            <person name="Riley R."/>
            <person name="Nagy L.G."/>
            <person name="Koehler G."/>
            <person name="Ransdell A.S."/>
            <person name="Younus H."/>
            <person name="Chow J."/>
            <person name="Chiniquy J."/>
            <person name="Lipzen A."/>
            <person name="Tritt A."/>
            <person name="Sun H."/>
            <person name="Haridas S."/>
            <person name="LaButti K."/>
            <person name="Ohm R.A."/>
            <person name="Kues U."/>
            <person name="Blanchette R.A."/>
            <person name="Grigoriev I.V."/>
            <person name="Minto R.E."/>
            <person name="Hibbett D.S."/>
        </authorList>
    </citation>
    <scope>NUCLEOTIDE SEQUENCE [LARGE SCALE GENOMIC DNA]</scope>
    <source>
        <strain evidence="3 4">FP15055 ss-10</strain>
    </source>
</reference>
<feature type="domain" description="Thioredoxin" evidence="2">
    <location>
        <begin position="6"/>
        <end position="139"/>
    </location>
</feature>
<feature type="transmembrane region" description="Helical" evidence="1">
    <location>
        <begin position="32"/>
        <end position="54"/>
    </location>
</feature>
<dbReference type="InterPro" id="IPR036249">
    <property type="entry name" value="Thioredoxin-like_sf"/>
</dbReference>
<accession>A0A0D7BLU9</accession>
<sequence>MVNAEELRGRIAPSFELIDHEGRPFKFVPGTLGARLVIFFFVGPGATITTYQVARMMQLYDSKLRGSQNQADESRLQVVGVCTAKVELLAHQARARGLRYPLISDPDAAVARGFGVGSMVDKWFTKRASFVIDEDGKVE</sequence>
<dbReference type="PROSITE" id="PS51352">
    <property type="entry name" value="THIOREDOXIN_2"/>
    <property type="match status" value="1"/>
</dbReference>
<dbReference type="SUPFAM" id="SSF52833">
    <property type="entry name" value="Thioredoxin-like"/>
    <property type="match status" value="1"/>
</dbReference>
<dbReference type="Proteomes" id="UP000054007">
    <property type="component" value="Unassembled WGS sequence"/>
</dbReference>